<dbReference type="InterPro" id="IPR036291">
    <property type="entry name" value="NAD(P)-bd_dom_sf"/>
</dbReference>
<dbReference type="Pfam" id="PF00106">
    <property type="entry name" value="adh_short"/>
    <property type="match status" value="1"/>
</dbReference>
<comment type="caution">
    <text evidence="3">The sequence shown here is derived from an EMBL/GenBank/DDBJ whole genome shotgun (WGS) entry which is preliminary data.</text>
</comment>
<reference evidence="3" key="1">
    <citation type="submission" date="2021-03" db="EMBL/GenBank/DDBJ databases">
        <title>Revisited historic fungal species revealed as producer of novel bioactive compounds through whole genome sequencing and comparative genomics.</title>
        <authorList>
            <person name="Vignolle G.A."/>
            <person name="Hochenegger N."/>
            <person name="Mach R.L."/>
            <person name="Mach-Aigner A.R."/>
            <person name="Javad Rahimi M."/>
            <person name="Salim K.A."/>
            <person name="Chan C.M."/>
            <person name="Lim L.B.L."/>
            <person name="Cai F."/>
            <person name="Druzhinina I.S."/>
            <person name="U'Ren J.M."/>
            <person name="Derntl C."/>
        </authorList>
    </citation>
    <scope>NUCLEOTIDE SEQUENCE</scope>
    <source>
        <strain evidence="3">TUCIM 5799</strain>
    </source>
</reference>
<dbReference type="Proteomes" id="UP000829685">
    <property type="component" value="Unassembled WGS sequence"/>
</dbReference>
<dbReference type="GO" id="GO:0016616">
    <property type="term" value="F:oxidoreductase activity, acting on the CH-OH group of donors, NAD or NADP as acceptor"/>
    <property type="evidence" value="ECO:0007669"/>
    <property type="project" value="TreeGrafter"/>
</dbReference>
<dbReference type="OrthoDB" id="37659at2759"/>
<name>A0A9Q0ARQ1_9PEZI</name>
<evidence type="ECO:0000313" key="4">
    <source>
        <dbReference type="Proteomes" id="UP000829685"/>
    </source>
</evidence>
<sequence length="164" mass="17742">MAPFTINNDEFSHLRGAVVIVTGGSSGIGLACVKMLLNQGAHVVIGDIRAPPPEVLAGGVVFVSVDVTSWRDLKIMFETTWDTFGRVDHVFANAGIEGRENYVGDQHENELGLKEPNHLTVQINLIGILNTTHLAIHYIRKSHNGGSIVMTASASCTIHEMLQT</sequence>
<accession>A0A9Q0ARQ1</accession>
<evidence type="ECO:0000313" key="3">
    <source>
        <dbReference type="EMBL" id="KAI1877342.1"/>
    </source>
</evidence>
<dbReference type="SUPFAM" id="SSF51735">
    <property type="entry name" value="NAD(P)-binding Rossmann-fold domains"/>
    <property type="match status" value="1"/>
</dbReference>
<evidence type="ECO:0000256" key="2">
    <source>
        <dbReference type="ARBA" id="ARBA00023002"/>
    </source>
</evidence>
<comment type="similarity">
    <text evidence="1">Belongs to the short-chain dehydrogenases/reductases (SDR) family.</text>
</comment>
<dbReference type="PANTHER" id="PTHR44229">
    <property type="entry name" value="15-HYDROXYPROSTAGLANDIN DEHYDROGENASE [NAD(+)]"/>
    <property type="match status" value="1"/>
</dbReference>
<evidence type="ECO:0000256" key="1">
    <source>
        <dbReference type="ARBA" id="ARBA00006484"/>
    </source>
</evidence>
<organism evidence="3 4">
    <name type="scientific">Neoarthrinium moseri</name>
    <dbReference type="NCBI Taxonomy" id="1658444"/>
    <lineage>
        <taxon>Eukaryota</taxon>
        <taxon>Fungi</taxon>
        <taxon>Dikarya</taxon>
        <taxon>Ascomycota</taxon>
        <taxon>Pezizomycotina</taxon>
        <taxon>Sordariomycetes</taxon>
        <taxon>Xylariomycetidae</taxon>
        <taxon>Amphisphaeriales</taxon>
        <taxon>Apiosporaceae</taxon>
        <taxon>Neoarthrinium</taxon>
    </lineage>
</organism>
<keyword evidence="4" id="KW-1185">Reference proteome</keyword>
<dbReference type="InterPro" id="IPR002347">
    <property type="entry name" value="SDR_fam"/>
</dbReference>
<dbReference type="PRINTS" id="PR00081">
    <property type="entry name" value="GDHRDH"/>
</dbReference>
<dbReference type="AlphaFoldDB" id="A0A9Q0ARQ1"/>
<dbReference type="GO" id="GO:0005737">
    <property type="term" value="C:cytoplasm"/>
    <property type="evidence" value="ECO:0007669"/>
    <property type="project" value="TreeGrafter"/>
</dbReference>
<dbReference type="EMBL" id="JAFIMR010000006">
    <property type="protein sequence ID" value="KAI1877342.1"/>
    <property type="molecule type" value="Genomic_DNA"/>
</dbReference>
<keyword evidence="2" id="KW-0560">Oxidoreductase</keyword>
<gene>
    <name evidence="3" type="ORF">JX265_003350</name>
</gene>
<proteinExistence type="inferred from homology"/>
<dbReference type="Gene3D" id="3.40.50.720">
    <property type="entry name" value="NAD(P)-binding Rossmann-like Domain"/>
    <property type="match status" value="1"/>
</dbReference>
<protein>
    <submittedName>
        <fullName evidence="3">Uncharacterized protein</fullName>
    </submittedName>
</protein>
<dbReference type="PANTHER" id="PTHR44229:SF4">
    <property type="entry name" value="15-HYDROXYPROSTAGLANDIN DEHYDROGENASE [NAD(+)]"/>
    <property type="match status" value="1"/>
</dbReference>